<evidence type="ECO:0008006" key="3">
    <source>
        <dbReference type="Google" id="ProtNLM"/>
    </source>
</evidence>
<gene>
    <name evidence="1" type="ORF">M1L60_13275</name>
</gene>
<sequence>MIEQRPAVQSGISVDSVEDGAIIVLAVHGRWSVTLRIETFNVLRRCLTAHPAGLLIDLTGLDDPEALSLPAGAKAAPCAAGREVPA</sequence>
<evidence type="ECO:0000313" key="2">
    <source>
        <dbReference type="Proteomes" id="UP001523369"/>
    </source>
</evidence>
<evidence type="ECO:0000313" key="1">
    <source>
        <dbReference type="EMBL" id="MCO8271565.1"/>
    </source>
</evidence>
<dbReference type="EMBL" id="JAMYJR010000013">
    <property type="protein sequence ID" value="MCO8271565.1"/>
    <property type="molecule type" value="Genomic_DNA"/>
</dbReference>
<comment type="caution">
    <text evidence="1">The sequence shown here is derived from an EMBL/GenBank/DDBJ whole genome shotgun (WGS) entry which is preliminary data.</text>
</comment>
<reference evidence="1 2" key="1">
    <citation type="submission" date="2022-06" db="EMBL/GenBank/DDBJ databases">
        <title>New Species of the Genus Actinoplanes, ActinopZanes ferrugineus.</title>
        <authorList>
            <person name="Ding P."/>
        </authorList>
    </citation>
    <scope>NUCLEOTIDE SEQUENCE [LARGE SCALE GENOMIC DNA]</scope>
    <source>
        <strain evidence="1 2">TRM88003</strain>
    </source>
</reference>
<proteinExistence type="predicted"/>
<dbReference type="Proteomes" id="UP001523369">
    <property type="component" value="Unassembled WGS sequence"/>
</dbReference>
<keyword evidence="2" id="KW-1185">Reference proteome</keyword>
<name>A0ABT1DL59_9ACTN</name>
<organism evidence="1 2">
    <name type="scientific">Paractinoplanes aksuensis</name>
    <dbReference type="NCBI Taxonomy" id="2939490"/>
    <lineage>
        <taxon>Bacteria</taxon>
        <taxon>Bacillati</taxon>
        <taxon>Actinomycetota</taxon>
        <taxon>Actinomycetes</taxon>
        <taxon>Micromonosporales</taxon>
        <taxon>Micromonosporaceae</taxon>
        <taxon>Paractinoplanes</taxon>
    </lineage>
</organism>
<accession>A0ABT1DL59</accession>
<protein>
    <recommendedName>
        <fullName evidence="3">STAS domain-containing protein</fullName>
    </recommendedName>
</protein>
<dbReference type="RefSeq" id="WP_253237690.1">
    <property type="nucleotide sequence ID" value="NZ_JAMYJR010000013.1"/>
</dbReference>